<evidence type="ECO:0000256" key="1">
    <source>
        <dbReference type="ARBA" id="ARBA00004651"/>
    </source>
</evidence>
<dbReference type="PANTHER" id="PTHR30294">
    <property type="entry name" value="MEMBRANE COMPONENT OF ABC TRANSPORTER YHHJ-RELATED"/>
    <property type="match status" value="1"/>
</dbReference>
<reference evidence="7" key="2">
    <citation type="submission" date="2020-09" db="EMBL/GenBank/DDBJ databases">
        <authorList>
            <person name="Sun Q."/>
            <person name="Kim S."/>
        </authorList>
    </citation>
    <scope>NUCLEOTIDE SEQUENCE</scope>
    <source>
        <strain evidence="7">KCTC 22164</strain>
    </source>
</reference>
<protein>
    <submittedName>
        <fullName evidence="7">ABC transporter permease</fullName>
    </submittedName>
</protein>
<dbReference type="EMBL" id="BMXP01000004">
    <property type="protein sequence ID" value="GGW86335.1"/>
    <property type="molecule type" value="Genomic_DNA"/>
</dbReference>
<gene>
    <name evidence="7" type="ORF">GCM10007391_20010</name>
</gene>
<comment type="subcellular location">
    <subcellularLocation>
        <location evidence="1">Cell membrane</location>
        <topology evidence="1">Multi-pass membrane protein</topology>
    </subcellularLocation>
</comment>
<dbReference type="Pfam" id="PF12679">
    <property type="entry name" value="ABC2_membrane_2"/>
    <property type="match status" value="1"/>
</dbReference>
<reference evidence="7" key="1">
    <citation type="journal article" date="2014" name="Int. J. Syst. Evol. Microbiol.">
        <title>Complete genome sequence of Corynebacterium casei LMG S-19264T (=DSM 44701T), isolated from a smear-ripened cheese.</title>
        <authorList>
            <consortium name="US DOE Joint Genome Institute (JGI-PGF)"/>
            <person name="Walter F."/>
            <person name="Albersmeier A."/>
            <person name="Kalinowski J."/>
            <person name="Ruckert C."/>
        </authorList>
    </citation>
    <scope>NUCLEOTIDE SEQUENCE</scope>
    <source>
        <strain evidence="7">KCTC 22164</strain>
    </source>
</reference>
<dbReference type="RefSeq" id="WP_189406048.1">
    <property type="nucleotide sequence ID" value="NZ_BMXP01000004.1"/>
</dbReference>
<feature type="transmembrane region" description="Helical" evidence="6">
    <location>
        <begin position="57"/>
        <end position="73"/>
    </location>
</feature>
<evidence type="ECO:0000256" key="5">
    <source>
        <dbReference type="ARBA" id="ARBA00023136"/>
    </source>
</evidence>
<organism evidence="7 8">
    <name type="scientific">Alteromonas halophila</name>
    <dbReference type="NCBI Taxonomy" id="516698"/>
    <lineage>
        <taxon>Bacteria</taxon>
        <taxon>Pseudomonadati</taxon>
        <taxon>Pseudomonadota</taxon>
        <taxon>Gammaproteobacteria</taxon>
        <taxon>Alteromonadales</taxon>
        <taxon>Alteromonadaceae</taxon>
        <taxon>Alteromonas/Salinimonas group</taxon>
        <taxon>Alteromonas</taxon>
    </lineage>
</organism>
<evidence type="ECO:0000256" key="6">
    <source>
        <dbReference type="SAM" id="Phobius"/>
    </source>
</evidence>
<evidence type="ECO:0000313" key="7">
    <source>
        <dbReference type="EMBL" id="GGW86335.1"/>
    </source>
</evidence>
<feature type="transmembrane region" description="Helical" evidence="6">
    <location>
        <begin position="219"/>
        <end position="237"/>
    </location>
</feature>
<feature type="transmembrane region" description="Helical" evidence="6">
    <location>
        <begin position="130"/>
        <end position="148"/>
    </location>
</feature>
<evidence type="ECO:0000256" key="2">
    <source>
        <dbReference type="ARBA" id="ARBA00022475"/>
    </source>
</evidence>
<keyword evidence="2" id="KW-1003">Cell membrane</keyword>
<feature type="transmembrane region" description="Helical" evidence="6">
    <location>
        <begin position="12"/>
        <end position="37"/>
    </location>
</feature>
<feature type="transmembrane region" description="Helical" evidence="6">
    <location>
        <begin position="94"/>
        <end position="118"/>
    </location>
</feature>
<keyword evidence="5 6" id="KW-0472">Membrane</keyword>
<evidence type="ECO:0000256" key="4">
    <source>
        <dbReference type="ARBA" id="ARBA00022989"/>
    </source>
</evidence>
<dbReference type="InterPro" id="IPR051449">
    <property type="entry name" value="ABC-2_transporter_component"/>
</dbReference>
<dbReference type="GO" id="GO:0140359">
    <property type="term" value="F:ABC-type transporter activity"/>
    <property type="evidence" value="ECO:0007669"/>
    <property type="project" value="InterPro"/>
</dbReference>
<dbReference type="Proteomes" id="UP000631300">
    <property type="component" value="Unassembled WGS sequence"/>
</dbReference>
<dbReference type="AlphaFoldDB" id="A0A918JKI9"/>
<feature type="transmembrane region" description="Helical" evidence="6">
    <location>
        <begin position="160"/>
        <end position="182"/>
    </location>
</feature>
<sequence length="243" mass="26607">MSVWVIGKREFASFFSTPVAYVFVAVFLVLSGILTFFFGDFYERGQADLLPFFNVNPWLYLFLVPAIAMRSWAEERKTGTVELLMTLPVSLGQVVLAKFLAAWSVLGLTLMLTFPLWLTAAYLGNPDHGIIVAAYIGSWLMGGAFLAIGMCMSALTKNQVVAFILAILVSFLFVVSGTAMVLDAFEPWANSLIIDTIASLSFLTHFSAMAKGVLALNDVVFFILVIATGLYASLVIIEQKKAE</sequence>
<accession>A0A918JKI9</accession>
<keyword evidence="8" id="KW-1185">Reference proteome</keyword>
<comment type="caution">
    <text evidence="7">The sequence shown here is derived from an EMBL/GenBank/DDBJ whole genome shotgun (WGS) entry which is preliminary data.</text>
</comment>
<name>A0A918JKI9_9ALTE</name>
<proteinExistence type="predicted"/>
<dbReference type="GO" id="GO:0005886">
    <property type="term" value="C:plasma membrane"/>
    <property type="evidence" value="ECO:0007669"/>
    <property type="project" value="UniProtKB-SubCell"/>
</dbReference>
<keyword evidence="3 6" id="KW-0812">Transmembrane</keyword>
<evidence type="ECO:0000313" key="8">
    <source>
        <dbReference type="Proteomes" id="UP000631300"/>
    </source>
</evidence>
<dbReference type="PANTHER" id="PTHR30294:SF29">
    <property type="entry name" value="MULTIDRUG ABC TRANSPORTER PERMEASE YBHS-RELATED"/>
    <property type="match status" value="1"/>
</dbReference>
<keyword evidence="4 6" id="KW-1133">Transmembrane helix</keyword>
<evidence type="ECO:0000256" key="3">
    <source>
        <dbReference type="ARBA" id="ARBA00022692"/>
    </source>
</evidence>